<feature type="region of interest" description="Disordered" evidence="1">
    <location>
        <begin position="1"/>
        <end position="53"/>
    </location>
</feature>
<reference evidence="2" key="1">
    <citation type="journal article" date="2021" name="bioRxiv">
        <title>Whole Genome Assembly and Annotation of Northern Wild Rice, Zizania palustris L., Supports a Whole Genome Duplication in the Zizania Genus.</title>
        <authorList>
            <person name="Haas M."/>
            <person name="Kono T."/>
            <person name="Macchietto M."/>
            <person name="Millas R."/>
            <person name="McGilp L."/>
            <person name="Shao M."/>
            <person name="Duquette J."/>
            <person name="Hirsch C.N."/>
            <person name="Kimball J."/>
        </authorList>
    </citation>
    <scope>NUCLEOTIDE SEQUENCE</scope>
    <source>
        <tissue evidence="2">Fresh leaf tissue</tissue>
    </source>
</reference>
<dbReference type="AlphaFoldDB" id="A0A8J5SCS6"/>
<proteinExistence type="predicted"/>
<comment type="caution">
    <text evidence="2">The sequence shown here is derived from an EMBL/GenBank/DDBJ whole genome shotgun (WGS) entry which is preliminary data.</text>
</comment>
<name>A0A8J5SCS6_ZIZPA</name>
<evidence type="ECO:0000313" key="3">
    <source>
        <dbReference type="Proteomes" id="UP000729402"/>
    </source>
</evidence>
<dbReference type="EMBL" id="JAAALK010000286">
    <property type="protein sequence ID" value="KAG8063419.1"/>
    <property type="molecule type" value="Genomic_DNA"/>
</dbReference>
<keyword evidence="3" id="KW-1185">Reference proteome</keyword>
<accession>A0A8J5SCS6</accession>
<feature type="compositionally biased region" description="Gly residues" evidence="1">
    <location>
        <begin position="1"/>
        <end position="36"/>
    </location>
</feature>
<reference evidence="2" key="2">
    <citation type="submission" date="2021-02" db="EMBL/GenBank/DDBJ databases">
        <authorList>
            <person name="Kimball J.A."/>
            <person name="Haas M.W."/>
            <person name="Macchietto M."/>
            <person name="Kono T."/>
            <person name="Duquette J."/>
            <person name="Shao M."/>
        </authorList>
    </citation>
    <scope>NUCLEOTIDE SEQUENCE</scope>
    <source>
        <tissue evidence="2">Fresh leaf tissue</tissue>
    </source>
</reference>
<sequence length="246" mass="25846">MRGGGGRLGGRSGGAGLGGTPRRCGGAGLGGRGGSRQRGLDGSRRRSARWGGPADRERLLHARLRLLAHACVVEAAKVSAGGASVERLRKRLGTDHPPLAYACGATASSKRSEPLSSPLLPCKPSRGRTEACIVGYSSPLLSLLHLCVGFCVTSVRCDEEGISKVLLLDSRAAAATDANEDDFVVPVPCPETATSSFDPDENIIPHDYKLILEDVEIGDELILEDVEIGDPTNEEEIVVPEGNLCR</sequence>
<evidence type="ECO:0000256" key="1">
    <source>
        <dbReference type="SAM" id="MobiDB-lite"/>
    </source>
</evidence>
<gene>
    <name evidence="2" type="ORF">GUJ93_ZPchr0003g17437</name>
</gene>
<organism evidence="2 3">
    <name type="scientific">Zizania palustris</name>
    <name type="common">Northern wild rice</name>
    <dbReference type="NCBI Taxonomy" id="103762"/>
    <lineage>
        <taxon>Eukaryota</taxon>
        <taxon>Viridiplantae</taxon>
        <taxon>Streptophyta</taxon>
        <taxon>Embryophyta</taxon>
        <taxon>Tracheophyta</taxon>
        <taxon>Spermatophyta</taxon>
        <taxon>Magnoliopsida</taxon>
        <taxon>Liliopsida</taxon>
        <taxon>Poales</taxon>
        <taxon>Poaceae</taxon>
        <taxon>BOP clade</taxon>
        <taxon>Oryzoideae</taxon>
        <taxon>Oryzeae</taxon>
        <taxon>Zizaniinae</taxon>
        <taxon>Zizania</taxon>
    </lineage>
</organism>
<evidence type="ECO:0000313" key="2">
    <source>
        <dbReference type="EMBL" id="KAG8063419.1"/>
    </source>
</evidence>
<protein>
    <submittedName>
        <fullName evidence="2">Uncharacterized protein</fullName>
    </submittedName>
</protein>
<dbReference type="Proteomes" id="UP000729402">
    <property type="component" value="Unassembled WGS sequence"/>
</dbReference>